<reference evidence="1 2" key="1">
    <citation type="journal article" date="2019" name="Sci. Rep.">
        <title>Orb-weaving spider Araneus ventricosus genome elucidates the spidroin gene catalogue.</title>
        <authorList>
            <person name="Kono N."/>
            <person name="Nakamura H."/>
            <person name="Ohtoshi R."/>
            <person name="Moran D.A.P."/>
            <person name="Shinohara A."/>
            <person name="Yoshida Y."/>
            <person name="Fujiwara M."/>
            <person name="Mori M."/>
            <person name="Tomita M."/>
            <person name="Arakawa K."/>
        </authorList>
    </citation>
    <scope>NUCLEOTIDE SEQUENCE [LARGE SCALE GENOMIC DNA]</scope>
</reference>
<evidence type="ECO:0000313" key="1">
    <source>
        <dbReference type="EMBL" id="GBM22052.1"/>
    </source>
</evidence>
<dbReference type="EMBL" id="BGPR01000472">
    <property type="protein sequence ID" value="GBM22052.1"/>
    <property type="molecule type" value="Genomic_DNA"/>
</dbReference>
<evidence type="ECO:0000313" key="2">
    <source>
        <dbReference type="Proteomes" id="UP000499080"/>
    </source>
</evidence>
<comment type="caution">
    <text evidence="1">The sequence shown here is derived from an EMBL/GenBank/DDBJ whole genome shotgun (WGS) entry which is preliminary data.</text>
</comment>
<organism evidence="1 2">
    <name type="scientific">Araneus ventricosus</name>
    <name type="common">Orbweaver spider</name>
    <name type="synonym">Epeira ventricosa</name>
    <dbReference type="NCBI Taxonomy" id="182803"/>
    <lineage>
        <taxon>Eukaryota</taxon>
        <taxon>Metazoa</taxon>
        <taxon>Ecdysozoa</taxon>
        <taxon>Arthropoda</taxon>
        <taxon>Chelicerata</taxon>
        <taxon>Arachnida</taxon>
        <taxon>Araneae</taxon>
        <taxon>Araneomorphae</taxon>
        <taxon>Entelegynae</taxon>
        <taxon>Araneoidea</taxon>
        <taxon>Araneidae</taxon>
        <taxon>Araneus</taxon>
    </lineage>
</organism>
<sequence>MSTLPNENVDNGNDGEIIPPSFQNVPKCRKHWRLSTIECELIFWGRANVPENARPGDIDRIHEFNLYRRVFKVETQGISIVAPGLAIRQKEIRH</sequence>
<dbReference type="AlphaFoldDB" id="A0A4Y2DYT7"/>
<dbReference type="Proteomes" id="UP000499080">
    <property type="component" value="Unassembled WGS sequence"/>
</dbReference>
<keyword evidence="2" id="KW-1185">Reference proteome</keyword>
<gene>
    <name evidence="1" type="ORF">AVEN_242715_1</name>
</gene>
<protein>
    <submittedName>
        <fullName evidence="1">Uncharacterized protein</fullName>
    </submittedName>
</protein>
<proteinExistence type="predicted"/>
<accession>A0A4Y2DYT7</accession>
<name>A0A4Y2DYT7_ARAVE</name>